<dbReference type="OMA" id="YEMATHF"/>
<dbReference type="Pfam" id="PF00078">
    <property type="entry name" value="RVT_1"/>
    <property type="match status" value="1"/>
</dbReference>
<feature type="domain" description="Endonuclease/exonuclease/phosphatase" evidence="4">
    <location>
        <begin position="8"/>
        <end position="216"/>
    </location>
</feature>
<dbReference type="Pfam" id="PF03372">
    <property type="entry name" value="Exo_endo_phos"/>
    <property type="match status" value="1"/>
</dbReference>
<dbReference type="EnsemblMetazoa" id="XM_038193801.1">
    <property type="protein sequence ID" value="XP_038049729.1"/>
    <property type="gene ID" value="LOC119723237"/>
</dbReference>
<evidence type="ECO:0000313" key="5">
    <source>
        <dbReference type="EnsemblMetazoa" id="XP_038049729.1"/>
    </source>
</evidence>
<dbReference type="InterPro" id="IPR000477">
    <property type="entry name" value="RT_dom"/>
</dbReference>
<keyword evidence="1" id="KW-0175">Coiled coil</keyword>
<sequence length="661" mass="75026">MTHLGLINCQSACNKSDLIIDHIRDYSIDILALTETWFRAEQDRNTASITPEGYKLVHIPRKGRRGGGVGLVYKSSLTASVVKQCSHPPPSSFESMEVDIHNHDNKHFRIIVLYRPPHSSLTTFMDEFASLLDRYALFTGQLIILGDFNIHWNNDATTSTPSANDRRFGNLLTQFNMQQLVTTGTHTSGHTIDFVITRQFDTLVQSVDTSDFVSDHCAVHCRLDLRKPRYVRHKITYRKITAIDPTKFKDDIATSPLITCPADTPDTLVDQYNSVLCKLLDSHAPPKTCKIVDKPKIPWYNNDIAEAKRKRRQLERRWRKSKLQIHREMFQSQRDLVKSKYRYYQTNYYSEKIQGCDGDQRALFQVINHLLHKKTSPILPSFSSPYEMATHFSDFFDSKISKIRNDLAEMDPGINPAQADLEFCQSPLLSLAPASDTEVMKIVKSAPTKTCPLDPIPTSLVKDHINVLLHPLTLIINKSLATGHFPTCFKTALITPVIKKKSLDSNDLKNYRPISNLPFMSKVVERVVAARLNAHLIQHNLRDNLQSAYTKFHSVETALVKVHNDIMLAVDNKRVVLLVLLDLSAAFDTVDHKILLHRLQYHFGVQGSALSWFRSYLQDRSQAVNISGELSDRSSWFSPTVSEGNGSTSSTETRSEVVVIQ</sequence>
<organism evidence="5 6">
    <name type="scientific">Patiria miniata</name>
    <name type="common">Bat star</name>
    <name type="synonym">Asterina miniata</name>
    <dbReference type="NCBI Taxonomy" id="46514"/>
    <lineage>
        <taxon>Eukaryota</taxon>
        <taxon>Metazoa</taxon>
        <taxon>Echinodermata</taxon>
        <taxon>Eleutherozoa</taxon>
        <taxon>Asterozoa</taxon>
        <taxon>Asteroidea</taxon>
        <taxon>Valvatacea</taxon>
        <taxon>Valvatida</taxon>
        <taxon>Asterinidae</taxon>
        <taxon>Patiria</taxon>
    </lineage>
</organism>
<dbReference type="RefSeq" id="XP_038049729.1">
    <property type="nucleotide sequence ID" value="XM_038193801.1"/>
</dbReference>
<dbReference type="Proteomes" id="UP000887568">
    <property type="component" value="Unplaced"/>
</dbReference>
<evidence type="ECO:0008006" key="7">
    <source>
        <dbReference type="Google" id="ProtNLM"/>
    </source>
</evidence>
<dbReference type="PANTHER" id="PTHR46670">
    <property type="entry name" value="ENDO/EXONUCLEASE/PHOSPHATASE DOMAIN-CONTAINING PROTEIN"/>
    <property type="match status" value="1"/>
</dbReference>
<evidence type="ECO:0000259" key="3">
    <source>
        <dbReference type="Pfam" id="PF00078"/>
    </source>
</evidence>
<dbReference type="AlphaFoldDB" id="A0A913ZE18"/>
<proteinExistence type="predicted"/>
<evidence type="ECO:0000256" key="2">
    <source>
        <dbReference type="SAM" id="MobiDB-lite"/>
    </source>
</evidence>
<protein>
    <recommendedName>
        <fullName evidence="7">Reverse transcriptase domain-containing protein</fullName>
    </recommendedName>
</protein>
<dbReference type="GO" id="GO:0003824">
    <property type="term" value="F:catalytic activity"/>
    <property type="evidence" value="ECO:0007669"/>
    <property type="project" value="InterPro"/>
</dbReference>
<feature type="coiled-coil region" evidence="1">
    <location>
        <begin position="297"/>
        <end position="324"/>
    </location>
</feature>
<evidence type="ECO:0000256" key="1">
    <source>
        <dbReference type="SAM" id="Coils"/>
    </source>
</evidence>
<reference evidence="5" key="1">
    <citation type="submission" date="2022-11" db="UniProtKB">
        <authorList>
            <consortium name="EnsemblMetazoa"/>
        </authorList>
    </citation>
    <scope>IDENTIFICATION</scope>
</reference>
<dbReference type="InterPro" id="IPR036691">
    <property type="entry name" value="Endo/exonu/phosph_ase_sf"/>
</dbReference>
<dbReference type="PANTHER" id="PTHR46670:SF3">
    <property type="entry name" value="ENDONUCLEASE_EXONUCLEASE_PHOSPHATASE DOMAIN-CONTAINING PROTEIN"/>
    <property type="match status" value="1"/>
</dbReference>
<dbReference type="OrthoDB" id="10072198at2759"/>
<feature type="compositionally biased region" description="Low complexity" evidence="2">
    <location>
        <begin position="640"/>
        <end position="654"/>
    </location>
</feature>
<evidence type="ECO:0000259" key="4">
    <source>
        <dbReference type="Pfam" id="PF03372"/>
    </source>
</evidence>
<feature type="domain" description="Reverse transcriptase" evidence="3">
    <location>
        <begin position="498"/>
        <end position="625"/>
    </location>
</feature>
<dbReference type="SUPFAM" id="SSF56672">
    <property type="entry name" value="DNA/RNA polymerases"/>
    <property type="match status" value="1"/>
</dbReference>
<keyword evidence="6" id="KW-1185">Reference proteome</keyword>
<name>A0A913ZE18_PATMI</name>
<accession>A0A913ZE18</accession>
<evidence type="ECO:0000313" key="6">
    <source>
        <dbReference type="Proteomes" id="UP000887568"/>
    </source>
</evidence>
<dbReference type="InterPro" id="IPR005135">
    <property type="entry name" value="Endo/exonuclease/phosphatase"/>
</dbReference>
<dbReference type="GeneID" id="119723237"/>
<feature type="region of interest" description="Disordered" evidence="2">
    <location>
        <begin position="632"/>
        <end position="654"/>
    </location>
</feature>
<dbReference type="SUPFAM" id="SSF56219">
    <property type="entry name" value="DNase I-like"/>
    <property type="match status" value="1"/>
</dbReference>
<dbReference type="Gene3D" id="3.60.10.10">
    <property type="entry name" value="Endonuclease/exonuclease/phosphatase"/>
    <property type="match status" value="1"/>
</dbReference>
<dbReference type="InterPro" id="IPR043502">
    <property type="entry name" value="DNA/RNA_pol_sf"/>
</dbReference>